<evidence type="ECO:0000313" key="1">
    <source>
        <dbReference type="EMBL" id="PIA56642.1"/>
    </source>
</evidence>
<gene>
    <name evidence="1" type="ORF">AQUCO_00700775v1</name>
</gene>
<sequence>MGHIHRPSETLDGMLHCTSGKARKDIHEFRPKGDKLREFFLEMVIPCHRFNRWCCTVRTKECTGLILTQGFVGKQSCHEV</sequence>
<dbReference type="EMBL" id="KZ305024">
    <property type="protein sequence ID" value="PIA56642.1"/>
    <property type="molecule type" value="Genomic_DNA"/>
</dbReference>
<evidence type="ECO:0000313" key="2">
    <source>
        <dbReference type="Proteomes" id="UP000230069"/>
    </source>
</evidence>
<dbReference type="InParanoid" id="A0A2G5ELK9"/>
<organism evidence="1 2">
    <name type="scientific">Aquilegia coerulea</name>
    <name type="common">Rocky mountain columbine</name>
    <dbReference type="NCBI Taxonomy" id="218851"/>
    <lineage>
        <taxon>Eukaryota</taxon>
        <taxon>Viridiplantae</taxon>
        <taxon>Streptophyta</taxon>
        <taxon>Embryophyta</taxon>
        <taxon>Tracheophyta</taxon>
        <taxon>Spermatophyta</taxon>
        <taxon>Magnoliopsida</taxon>
        <taxon>Ranunculales</taxon>
        <taxon>Ranunculaceae</taxon>
        <taxon>Thalictroideae</taxon>
        <taxon>Aquilegia</taxon>
    </lineage>
</organism>
<dbReference type="AlphaFoldDB" id="A0A2G5ELK9"/>
<dbReference type="OrthoDB" id="567788at2759"/>
<accession>A0A2G5ELK9</accession>
<keyword evidence="2" id="KW-1185">Reference proteome</keyword>
<reference evidence="1 2" key="1">
    <citation type="submission" date="2017-09" db="EMBL/GenBank/DDBJ databases">
        <title>WGS assembly of Aquilegia coerulea Goldsmith.</title>
        <authorList>
            <person name="Hodges S."/>
            <person name="Kramer E."/>
            <person name="Nordborg M."/>
            <person name="Tomkins J."/>
            <person name="Borevitz J."/>
            <person name="Derieg N."/>
            <person name="Yan J."/>
            <person name="Mihaltcheva S."/>
            <person name="Hayes R.D."/>
            <person name="Rokhsar D."/>
        </authorList>
    </citation>
    <scope>NUCLEOTIDE SEQUENCE [LARGE SCALE GENOMIC DNA]</scope>
    <source>
        <strain evidence="2">cv. Goldsmith</strain>
    </source>
</reference>
<protein>
    <submittedName>
        <fullName evidence="1">Uncharacterized protein</fullName>
    </submittedName>
</protein>
<name>A0A2G5ELK9_AQUCA</name>
<proteinExistence type="predicted"/>
<dbReference type="Proteomes" id="UP000230069">
    <property type="component" value="Unassembled WGS sequence"/>
</dbReference>